<dbReference type="EMBL" id="CP144534">
    <property type="protein sequence ID" value="WWC62058.1"/>
    <property type="molecule type" value="Genomic_DNA"/>
</dbReference>
<dbReference type="InterPro" id="IPR014710">
    <property type="entry name" value="RmlC-like_jellyroll"/>
</dbReference>
<dbReference type="RefSeq" id="XP_018262887.1">
    <property type="nucleotide sequence ID" value="XM_018407676.1"/>
</dbReference>
<reference evidence="1" key="1">
    <citation type="submission" date="2013-07" db="EMBL/GenBank/DDBJ databases">
        <title>The Genome Sequence of Cryptococcus dejecticola CBS10117.</title>
        <authorList>
            <consortium name="The Broad Institute Genome Sequencing Platform"/>
            <person name="Cuomo C."/>
            <person name="Litvintseva A."/>
            <person name="Chen Y."/>
            <person name="Heitman J."/>
            <person name="Sun S."/>
            <person name="Springer D."/>
            <person name="Dromer F."/>
            <person name="Young S.K."/>
            <person name="Zeng Q."/>
            <person name="Gargeya S."/>
            <person name="Fitzgerald M."/>
            <person name="Abouelleil A."/>
            <person name="Alvarado L."/>
            <person name="Berlin A.M."/>
            <person name="Chapman S.B."/>
            <person name="Dewar J."/>
            <person name="Goldberg J."/>
            <person name="Griggs A."/>
            <person name="Gujja S."/>
            <person name="Hansen M."/>
            <person name="Howarth C."/>
            <person name="Imamovic A."/>
            <person name="Larimer J."/>
            <person name="McCowan C."/>
            <person name="Murphy C."/>
            <person name="Pearson M."/>
            <person name="Priest M."/>
            <person name="Roberts A."/>
            <person name="Saif S."/>
            <person name="Shea T."/>
            <person name="Sykes S."/>
            <person name="Wortman J."/>
            <person name="Nusbaum C."/>
            <person name="Birren B."/>
        </authorList>
    </citation>
    <scope>NUCLEOTIDE SEQUENCE [LARGE SCALE GENOMIC DNA]</scope>
    <source>
        <strain evidence="1">CBS 10117</strain>
    </source>
</reference>
<evidence type="ECO:0000313" key="2">
    <source>
        <dbReference type="EMBL" id="WWC62058.1"/>
    </source>
</evidence>
<dbReference type="CDD" id="cd02231">
    <property type="entry name" value="cupin_BLL6423-like"/>
    <property type="match status" value="1"/>
</dbReference>
<evidence type="ECO:0000313" key="3">
    <source>
        <dbReference type="Proteomes" id="UP000078595"/>
    </source>
</evidence>
<dbReference type="VEuPathDB" id="FungiDB:I303_04373"/>
<dbReference type="SUPFAM" id="SSF51182">
    <property type="entry name" value="RmlC-like cupins"/>
    <property type="match status" value="1"/>
</dbReference>
<dbReference type="Proteomes" id="UP000078595">
    <property type="component" value="Chromosome 5"/>
</dbReference>
<organism evidence="1">
    <name type="scientific">Kwoniella dejecticola CBS 10117</name>
    <dbReference type="NCBI Taxonomy" id="1296121"/>
    <lineage>
        <taxon>Eukaryota</taxon>
        <taxon>Fungi</taxon>
        <taxon>Dikarya</taxon>
        <taxon>Basidiomycota</taxon>
        <taxon>Agaricomycotina</taxon>
        <taxon>Tremellomycetes</taxon>
        <taxon>Tremellales</taxon>
        <taxon>Cryptococcaceae</taxon>
        <taxon>Kwoniella</taxon>
    </lineage>
</organism>
<dbReference type="Gene3D" id="2.60.120.10">
    <property type="entry name" value="Jelly Rolls"/>
    <property type="match status" value="1"/>
</dbReference>
<dbReference type="EMBL" id="KI894031">
    <property type="protein sequence ID" value="OBR85045.1"/>
    <property type="molecule type" value="Genomic_DNA"/>
</dbReference>
<dbReference type="STRING" id="1296121.A0A1A6A4R0"/>
<sequence>MPSPAPFRRVLTAHSSSDVDGTDVYIHDDAIVPYTILDGNAHVRPLFSHMGIPTTNAHSITTAEIEDAAGKVTDVTLPGGTNCQVTDIGPGYRTPMHRSSSVDYNIFISGSATLITPDGEGGKEKRTTVKAGDIVIQRGTLHAWETDQGQGARWYTVIVSALPVRVGDKSDGKELLDVSQLD</sequence>
<evidence type="ECO:0008006" key="4">
    <source>
        <dbReference type="Google" id="ProtNLM"/>
    </source>
</evidence>
<dbReference type="InterPro" id="IPR011051">
    <property type="entry name" value="RmlC_Cupin_sf"/>
</dbReference>
<gene>
    <name evidence="1" type="ORF">I303_04373</name>
    <name evidence="2" type="ORF">I303_104647</name>
</gene>
<dbReference type="InterPro" id="IPR047142">
    <property type="entry name" value="OryJ/VirC-like"/>
</dbReference>
<protein>
    <recommendedName>
        <fullName evidence="4">Cupin 2 conserved barrel domain-containing protein</fullName>
    </recommendedName>
</protein>
<dbReference type="PANTHER" id="PTHR36156">
    <property type="entry name" value="SLR2101 PROTEIN"/>
    <property type="match status" value="1"/>
</dbReference>
<evidence type="ECO:0000313" key="1">
    <source>
        <dbReference type="EMBL" id="OBR85045.1"/>
    </source>
</evidence>
<reference evidence="2" key="3">
    <citation type="submission" date="2024-02" db="EMBL/GenBank/DDBJ databases">
        <title>Comparative genomics of Cryptococcus and Kwoniella reveals pathogenesis evolution and contrasting modes of karyotype evolution via chromosome fusion or intercentromeric recombination.</title>
        <authorList>
            <person name="Coelho M.A."/>
            <person name="David-Palma M."/>
            <person name="Shea T."/>
            <person name="Bowers K."/>
            <person name="McGinley-Smith S."/>
            <person name="Mohammad A.W."/>
            <person name="Gnirke A."/>
            <person name="Yurkov A.M."/>
            <person name="Nowrousian M."/>
            <person name="Sun S."/>
            <person name="Cuomo C.A."/>
            <person name="Heitman J."/>
        </authorList>
    </citation>
    <scope>NUCLEOTIDE SEQUENCE</scope>
    <source>
        <strain evidence="2">CBS 10117</strain>
    </source>
</reference>
<keyword evidence="3" id="KW-1185">Reference proteome</keyword>
<dbReference type="KEGG" id="kdj:28968072"/>
<dbReference type="OrthoDB" id="5840532at2759"/>
<reference evidence="2" key="2">
    <citation type="submission" date="2013-07" db="EMBL/GenBank/DDBJ databases">
        <authorList>
            <consortium name="The Broad Institute Genome Sequencing Platform"/>
            <person name="Cuomo C."/>
            <person name="Litvintseva A."/>
            <person name="Chen Y."/>
            <person name="Heitman J."/>
            <person name="Sun S."/>
            <person name="Springer D."/>
            <person name="Dromer F."/>
            <person name="Young S.K."/>
            <person name="Zeng Q."/>
            <person name="Gargeya S."/>
            <person name="Fitzgerald M."/>
            <person name="Abouelleil A."/>
            <person name="Alvarado L."/>
            <person name="Berlin A.M."/>
            <person name="Chapman S.B."/>
            <person name="Dewar J."/>
            <person name="Goldberg J."/>
            <person name="Griggs A."/>
            <person name="Gujja S."/>
            <person name="Hansen M."/>
            <person name="Howarth C."/>
            <person name="Imamovic A."/>
            <person name="Larimer J."/>
            <person name="McCowan C."/>
            <person name="Murphy C."/>
            <person name="Pearson M."/>
            <person name="Priest M."/>
            <person name="Roberts A."/>
            <person name="Saif S."/>
            <person name="Shea T."/>
            <person name="Sykes S."/>
            <person name="Wortman J."/>
            <person name="Nusbaum C."/>
            <person name="Birren B."/>
        </authorList>
    </citation>
    <scope>NUCLEOTIDE SEQUENCE</scope>
    <source>
        <strain evidence="2">CBS 10117</strain>
    </source>
</reference>
<accession>A0A1A6A4R0</accession>
<dbReference type="GeneID" id="28968072"/>
<name>A0A1A6A4R0_9TREE</name>
<dbReference type="AlphaFoldDB" id="A0A1A6A4R0"/>
<dbReference type="PANTHER" id="PTHR36156:SF2">
    <property type="entry name" value="CUPIN TYPE-2 DOMAIN-CONTAINING PROTEIN"/>
    <property type="match status" value="1"/>
</dbReference>
<proteinExistence type="predicted"/>